<keyword evidence="3" id="KW-1185">Reference proteome</keyword>
<feature type="region of interest" description="Disordered" evidence="1">
    <location>
        <begin position="1"/>
        <end position="21"/>
    </location>
</feature>
<protein>
    <submittedName>
        <fullName evidence="2">Myb/SANT-like domain-containing protein</fullName>
    </submittedName>
</protein>
<sequence>MDNVDGNETKNGNEIAITSGRKKKVKNPPLWDNKMHLVFVELCLNEARHGNKPAEREDRKRFDIQANKKPLGKDWKLYDRLLRLEYGIGWDPIRQKIDASPEWWDEKIKADEELEKETVAVRDKSKLPLDCRLVDEDEQQLEGKGDSDEINAYDDQVPLFPESSSSKRKKSINNGSVRSTRSKNFVTSEFDEKVG</sequence>
<organism evidence="2 3">
    <name type="scientific">Artemisia annua</name>
    <name type="common">Sweet wormwood</name>
    <dbReference type="NCBI Taxonomy" id="35608"/>
    <lineage>
        <taxon>Eukaryota</taxon>
        <taxon>Viridiplantae</taxon>
        <taxon>Streptophyta</taxon>
        <taxon>Embryophyta</taxon>
        <taxon>Tracheophyta</taxon>
        <taxon>Spermatophyta</taxon>
        <taxon>Magnoliopsida</taxon>
        <taxon>eudicotyledons</taxon>
        <taxon>Gunneridae</taxon>
        <taxon>Pentapetalae</taxon>
        <taxon>asterids</taxon>
        <taxon>campanulids</taxon>
        <taxon>Asterales</taxon>
        <taxon>Asteraceae</taxon>
        <taxon>Asteroideae</taxon>
        <taxon>Anthemideae</taxon>
        <taxon>Artemisiinae</taxon>
        <taxon>Artemisia</taxon>
    </lineage>
</organism>
<evidence type="ECO:0000256" key="1">
    <source>
        <dbReference type="SAM" id="MobiDB-lite"/>
    </source>
</evidence>
<name>A0A2U1MB55_ARTAN</name>
<dbReference type="EMBL" id="PKPP01005886">
    <property type="protein sequence ID" value="PWA58473.1"/>
    <property type="molecule type" value="Genomic_DNA"/>
</dbReference>
<dbReference type="PANTHER" id="PTHR31704:SF37">
    <property type="entry name" value="HEAT SHOCK PROTEIN"/>
    <property type="match status" value="1"/>
</dbReference>
<gene>
    <name evidence="2" type="ORF">CTI12_AA399770</name>
</gene>
<evidence type="ECO:0000313" key="2">
    <source>
        <dbReference type="EMBL" id="PWA58473.1"/>
    </source>
</evidence>
<dbReference type="PANTHER" id="PTHR31704">
    <property type="entry name" value="MYB/SANT-LIKE DNA-BINDING DOMAIN PROTEIN-RELATED"/>
    <property type="match status" value="1"/>
</dbReference>
<reference evidence="2 3" key="1">
    <citation type="journal article" date="2018" name="Mol. Plant">
        <title>The genome of Artemisia annua provides insight into the evolution of Asteraceae family and artemisinin biosynthesis.</title>
        <authorList>
            <person name="Shen Q."/>
            <person name="Zhang L."/>
            <person name="Liao Z."/>
            <person name="Wang S."/>
            <person name="Yan T."/>
            <person name="Shi P."/>
            <person name="Liu M."/>
            <person name="Fu X."/>
            <person name="Pan Q."/>
            <person name="Wang Y."/>
            <person name="Lv Z."/>
            <person name="Lu X."/>
            <person name="Zhang F."/>
            <person name="Jiang W."/>
            <person name="Ma Y."/>
            <person name="Chen M."/>
            <person name="Hao X."/>
            <person name="Li L."/>
            <person name="Tang Y."/>
            <person name="Lv G."/>
            <person name="Zhou Y."/>
            <person name="Sun X."/>
            <person name="Brodelius P.E."/>
            <person name="Rose J.K.C."/>
            <person name="Tang K."/>
        </authorList>
    </citation>
    <scope>NUCLEOTIDE SEQUENCE [LARGE SCALE GENOMIC DNA]</scope>
    <source>
        <strain evidence="3">cv. Huhao1</strain>
        <tissue evidence="2">Leaf</tissue>
    </source>
</reference>
<proteinExistence type="predicted"/>
<dbReference type="Proteomes" id="UP000245207">
    <property type="component" value="Unassembled WGS sequence"/>
</dbReference>
<dbReference type="OrthoDB" id="1910266at2759"/>
<comment type="caution">
    <text evidence="2">The sequence shown here is derived from an EMBL/GenBank/DDBJ whole genome shotgun (WGS) entry which is preliminary data.</text>
</comment>
<evidence type="ECO:0000313" key="3">
    <source>
        <dbReference type="Proteomes" id="UP000245207"/>
    </source>
</evidence>
<feature type="region of interest" description="Disordered" evidence="1">
    <location>
        <begin position="138"/>
        <end position="179"/>
    </location>
</feature>
<accession>A0A2U1MB55</accession>
<dbReference type="AlphaFoldDB" id="A0A2U1MB55"/>